<gene>
    <name evidence="2" type="ORF">C7G83_06190</name>
</gene>
<dbReference type="EMBL" id="PYEP01000002">
    <property type="protein sequence ID" value="PSN08931.1"/>
    <property type="molecule type" value="Genomic_DNA"/>
</dbReference>
<organism evidence="2 3">
    <name type="scientific">Siccibacter turicensis</name>
    <dbReference type="NCBI Taxonomy" id="357233"/>
    <lineage>
        <taxon>Bacteria</taxon>
        <taxon>Pseudomonadati</taxon>
        <taxon>Pseudomonadota</taxon>
        <taxon>Gammaproteobacteria</taxon>
        <taxon>Enterobacterales</taxon>
        <taxon>Enterobacteriaceae</taxon>
        <taxon>Siccibacter</taxon>
    </lineage>
</organism>
<keyword evidence="1" id="KW-0812">Transmembrane</keyword>
<keyword evidence="1" id="KW-0472">Membrane</keyword>
<keyword evidence="1" id="KW-1133">Transmembrane helix</keyword>
<dbReference type="Pfam" id="PF10754">
    <property type="entry name" value="DUF2569"/>
    <property type="match status" value="1"/>
</dbReference>
<sequence>MATCIECDNPAQPDADYCAQCEAKAFKKIGGWLYLPALGLLATLVINASSAFYTLKVLLDNYAWFSGAVRGVLLTELVLFSGLFLLALYVSSLFIRKKRQLPRFYIGMLLYGLALLCIDLWLGHRYLDVALSYENVVPIGRTLISVCIWIPYFIVSVRVKRTFIN</sequence>
<name>A0A2P8VN01_9ENTR</name>
<accession>A0A2P8VN01</accession>
<keyword evidence="3" id="KW-1185">Reference proteome</keyword>
<dbReference type="OrthoDB" id="9155572at2"/>
<dbReference type="RefSeq" id="WP_106876602.1">
    <property type="nucleotide sequence ID" value="NZ_PYEP01000002.1"/>
</dbReference>
<protein>
    <submittedName>
        <fullName evidence="2">DUF2569 domain-containing protein</fullName>
    </submittedName>
</protein>
<dbReference type="STRING" id="1388748.GCA_000463155_03392"/>
<feature type="transmembrane region" description="Helical" evidence="1">
    <location>
        <begin position="104"/>
        <end position="124"/>
    </location>
</feature>
<comment type="caution">
    <text evidence="2">The sequence shown here is derived from an EMBL/GenBank/DDBJ whole genome shotgun (WGS) entry which is preliminary data.</text>
</comment>
<evidence type="ECO:0000256" key="1">
    <source>
        <dbReference type="SAM" id="Phobius"/>
    </source>
</evidence>
<reference evidence="2 3" key="1">
    <citation type="submission" date="2018-03" db="EMBL/GenBank/DDBJ databases">
        <title>Draft genome sequence of the first documented clinical Siccibacter turicensis isolate in Austria.</title>
        <authorList>
            <person name="Lepuschitz S."/>
            <person name="Pekard-Amenitsch S."/>
            <person name="Haunold R."/>
            <person name="Schill S."/>
            <person name="Mach R."/>
            <person name="Allerberger F."/>
            <person name="Ruppitsch W."/>
            <person name="Forsythe S.J."/>
        </authorList>
    </citation>
    <scope>NUCLEOTIDE SEQUENCE [LARGE SCALE GENOMIC DNA]</scope>
    <source>
        <strain evidence="2 3">6100069499-17</strain>
    </source>
</reference>
<feature type="transmembrane region" description="Helical" evidence="1">
    <location>
        <begin position="136"/>
        <end position="155"/>
    </location>
</feature>
<dbReference type="InterPro" id="IPR019690">
    <property type="entry name" value="DUF2569"/>
</dbReference>
<feature type="transmembrane region" description="Helical" evidence="1">
    <location>
        <begin position="32"/>
        <end position="53"/>
    </location>
</feature>
<dbReference type="Proteomes" id="UP000240212">
    <property type="component" value="Unassembled WGS sequence"/>
</dbReference>
<evidence type="ECO:0000313" key="2">
    <source>
        <dbReference type="EMBL" id="PSN08931.1"/>
    </source>
</evidence>
<feature type="transmembrane region" description="Helical" evidence="1">
    <location>
        <begin position="73"/>
        <end position="95"/>
    </location>
</feature>
<proteinExistence type="predicted"/>
<dbReference type="AlphaFoldDB" id="A0A2P8VN01"/>
<evidence type="ECO:0000313" key="3">
    <source>
        <dbReference type="Proteomes" id="UP000240212"/>
    </source>
</evidence>